<organism evidence="3 4">
    <name type="scientific">Acer yangbiense</name>
    <dbReference type="NCBI Taxonomy" id="1000413"/>
    <lineage>
        <taxon>Eukaryota</taxon>
        <taxon>Viridiplantae</taxon>
        <taxon>Streptophyta</taxon>
        <taxon>Embryophyta</taxon>
        <taxon>Tracheophyta</taxon>
        <taxon>Spermatophyta</taxon>
        <taxon>Magnoliopsida</taxon>
        <taxon>eudicotyledons</taxon>
        <taxon>Gunneridae</taxon>
        <taxon>Pentapetalae</taxon>
        <taxon>rosids</taxon>
        <taxon>malvids</taxon>
        <taxon>Sapindales</taxon>
        <taxon>Sapindaceae</taxon>
        <taxon>Hippocastanoideae</taxon>
        <taxon>Acereae</taxon>
        <taxon>Acer</taxon>
    </lineage>
</organism>
<feature type="compositionally biased region" description="Basic and acidic residues" evidence="1">
    <location>
        <begin position="167"/>
        <end position="177"/>
    </location>
</feature>
<dbReference type="EMBL" id="VAHF01000013">
    <property type="protein sequence ID" value="TXG46883.1"/>
    <property type="molecule type" value="Genomic_DNA"/>
</dbReference>
<evidence type="ECO:0000259" key="2">
    <source>
        <dbReference type="Pfam" id="PF05627"/>
    </source>
</evidence>
<dbReference type="GO" id="GO:0005886">
    <property type="term" value="C:plasma membrane"/>
    <property type="evidence" value="ECO:0007669"/>
    <property type="project" value="TreeGrafter"/>
</dbReference>
<sequence length="277" mass="31102">MARAEDQEVFFACKKYTKYASSPQNRSHVPEFGSWVGDTNNVRYTRCFEDARKAKAVEKMNPDDLEASVNNGTEGLDNPLDANSDKNNSAEKSSGEGSIGRNLRERKIYNQLMSASNKSGTSESGSDISNSDHSLRQSGQLRLKSDRKIGRSEGSSKHSRKRSGSNRSDESAHHRIEASASVPKFGDWDENDPKSSEGFTAIFEKLKEEKHIASTNILPNRPSPCTYSDTPKNNRGSSYKSKCFWFDLPSGKKCYMISARELNIRDLMWRWIPIARA</sequence>
<dbReference type="Proteomes" id="UP000323000">
    <property type="component" value="Chromosome 13"/>
</dbReference>
<evidence type="ECO:0000256" key="1">
    <source>
        <dbReference type="SAM" id="MobiDB-lite"/>
    </source>
</evidence>
<dbReference type="PANTHER" id="PTHR33159:SF49">
    <property type="entry name" value="RPM1-INTERACTING PROTEIN 4"/>
    <property type="match status" value="1"/>
</dbReference>
<feature type="compositionally biased region" description="Polar residues" evidence="1">
    <location>
        <begin position="115"/>
        <end position="140"/>
    </location>
</feature>
<dbReference type="Pfam" id="PF05627">
    <property type="entry name" value="AvrRpt-cleavage"/>
    <property type="match status" value="1"/>
</dbReference>
<dbReference type="AlphaFoldDB" id="A0A5C7GQM5"/>
<gene>
    <name evidence="3" type="ORF">EZV62_026177</name>
</gene>
<feature type="domain" description="RIN4 pathogenic type III effector avirulence factor Avr cleavage site" evidence="2">
    <location>
        <begin position="178"/>
        <end position="210"/>
    </location>
</feature>
<name>A0A5C7GQM5_9ROSI</name>
<feature type="region of interest" description="Disordered" evidence="1">
    <location>
        <begin position="115"/>
        <end position="191"/>
    </location>
</feature>
<keyword evidence="4" id="KW-1185">Reference proteome</keyword>
<feature type="region of interest" description="Disordered" evidence="1">
    <location>
        <begin position="59"/>
        <end position="103"/>
    </location>
</feature>
<feature type="compositionally biased region" description="Polar residues" evidence="1">
    <location>
        <begin position="85"/>
        <end position="96"/>
    </location>
</feature>
<dbReference type="InterPro" id="IPR040387">
    <property type="entry name" value="RIN4/NOI4"/>
</dbReference>
<reference evidence="4" key="1">
    <citation type="journal article" date="2019" name="Gigascience">
        <title>De novo genome assembly of the endangered Acer yangbiense, a plant species with extremely small populations endemic to Yunnan Province, China.</title>
        <authorList>
            <person name="Yang J."/>
            <person name="Wariss H.M."/>
            <person name="Tao L."/>
            <person name="Zhang R."/>
            <person name="Yun Q."/>
            <person name="Hollingsworth P."/>
            <person name="Dao Z."/>
            <person name="Luo G."/>
            <person name="Guo H."/>
            <person name="Ma Y."/>
            <person name="Sun W."/>
        </authorList>
    </citation>
    <scope>NUCLEOTIDE SEQUENCE [LARGE SCALE GENOMIC DNA]</scope>
    <source>
        <strain evidence="4">cv. Malutang</strain>
    </source>
</reference>
<protein>
    <recommendedName>
        <fullName evidence="2">RIN4 pathogenic type III effector avirulence factor Avr cleavage site domain-containing protein</fullName>
    </recommendedName>
</protein>
<dbReference type="OrthoDB" id="765662at2759"/>
<accession>A0A5C7GQM5</accession>
<dbReference type="PANTHER" id="PTHR33159">
    <property type="entry name" value="RPM1-INTERACTING PROTEIN 4 (RIN4) FAMILY PROTEIN"/>
    <property type="match status" value="1"/>
</dbReference>
<evidence type="ECO:0000313" key="4">
    <source>
        <dbReference type="Proteomes" id="UP000323000"/>
    </source>
</evidence>
<evidence type="ECO:0000313" key="3">
    <source>
        <dbReference type="EMBL" id="TXG46883.1"/>
    </source>
</evidence>
<feature type="compositionally biased region" description="Basic and acidic residues" evidence="1">
    <location>
        <begin position="143"/>
        <end position="156"/>
    </location>
</feature>
<proteinExistence type="predicted"/>
<comment type="caution">
    <text evidence="3">The sequence shown here is derived from an EMBL/GenBank/DDBJ whole genome shotgun (WGS) entry which is preliminary data.</text>
</comment>
<dbReference type="InterPro" id="IPR008700">
    <property type="entry name" value="TypeIII_avirulence_cleave"/>
</dbReference>